<evidence type="ECO:0000313" key="2">
    <source>
        <dbReference type="EMBL" id="QNV37041.1"/>
    </source>
</evidence>
<keyword evidence="1" id="KW-0812">Transmembrane</keyword>
<dbReference type="GeneID" id="96624020"/>
<keyword evidence="3" id="KW-1185">Reference proteome</keyword>
<feature type="transmembrane region" description="Helical" evidence="1">
    <location>
        <begin position="57"/>
        <end position="78"/>
    </location>
</feature>
<dbReference type="Proteomes" id="UP000516404">
    <property type="component" value="Chromosome"/>
</dbReference>
<gene>
    <name evidence="2" type="ORF">IDM49_07190</name>
</gene>
<name>A0A7H2BBJ5_9MICC</name>
<keyword evidence="1" id="KW-1133">Transmembrane helix</keyword>
<organism evidence="2 3">
    <name type="scientific">Rothia terrae</name>
    <dbReference type="NCBI Taxonomy" id="396015"/>
    <lineage>
        <taxon>Bacteria</taxon>
        <taxon>Bacillati</taxon>
        <taxon>Actinomycetota</taxon>
        <taxon>Actinomycetes</taxon>
        <taxon>Micrococcales</taxon>
        <taxon>Micrococcaceae</taxon>
        <taxon>Rothia</taxon>
    </lineage>
</organism>
<reference evidence="2 3" key="1">
    <citation type="submission" date="2020-09" db="EMBL/GenBank/DDBJ databases">
        <title>Investigation of environmental microbes.</title>
        <authorList>
            <person name="Ou Y."/>
            <person name="Kang Q."/>
        </authorList>
    </citation>
    <scope>NUCLEOTIDE SEQUENCE [LARGE SCALE GENOMIC DNA]</scope>
    <source>
        <strain evidence="2 3">KJZ-14</strain>
    </source>
</reference>
<dbReference type="RefSeq" id="WP_190724010.1">
    <property type="nucleotide sequence ID" value="NZ_CP061539.1"/>
</dbReference>
<feature type="transmembrane region" description="Helical" evidence="1">
    <location>
        <begin position="32"/>
        <end position="51"/>
    </location>
</feature>
<dbReference type="AlphaFoldDB" id="A0A7H2BBJ5"/>
<dbReference type="EMBL" id="CP061539">
    <property type="protein sequence ID" value="QNV37041.1"/>
    <property type="molecule type" value="Genomic_DNA"/>
</dbReference>
<evidence type="ECO:0000313" key="3">
    <source>
        <dbReference type="Proteomes" id="UP000516404"/>
    </source>
</evidence>
<sequence length="319" mass="35805">MPQLAPKIIDRADCVIEKEPRRFPSQYAAAKFVLEMIIVVSFAVNLLLFVWKVPTDIATIIFMTPFLCGVLLLLLWILASERTVLKVNVTEQNIGYVPQDALGAEQYLQPTQATQPHNLSGATSYFLRIRNWAVADLSMPAEFVERIEQYPARLVFGLSQISGVSPEKGLYAEPLRVEYWGIVKGAGIPPASTPGYRVELPKHFGRFLKGIAALMALLVASTVAISSYVGARYHHEKYCEITDVWADEEDNELHFESPECGNFTMKEKYVPNKDMFTLIDQLERLQGVHIKFQFGISPVFGDSEAYGVEDLKALEESNP</sequence>
<proteinExistence type="predicted"/>
<accession>A0A7H2BBJ5</accession>
<feature type="transmembrane region" description="Helical" evidence="1">
    <location>
        <begin position="207"/>
        <end position="229"/>
    </location>
</feature>
<protein>
    <submittedName>
        <fullName evidence="2">Uncharacterized protein</fullName>
    </submittedName>
</protein>
<dbReference type="KEGG" id="rter:IDM49_07190"/>
<keyword evidence="1" id="KW-0472">Membrane</keyword>
<evidence type="ECO:0000256" key="1">
    <source>
        <dbReference type="SAM" id="Phobius"/>
    </source>
</evidence>